<gene>
    <name evidence="3" type="ORF">M9189_11790</name>
</gene>
<dbReference type="EC" id="5.1.1.-" evidence="3"/>
<organism evidence="3 4">
    <name type="scientific">Xiashengella succiniciproducens</name>
    <dbReference type="NCBI Taxonomy" id="2949635"/>
    <lineage>
        <taxon>Bacteria</taxon>
        <taxon>Pseudomonadati</taxon>
        <taxon>Bacteroidota</taxon>
        <taxon>Bacteroidia</taxon>
        <taxon>Marinilabiliales</taxon>
        <taxon>Marinilabiliaceae</taxon>
        <taxon>Xiashengella</taxon>
    </lineage>
</organism>
<dbReference type="Gene3D" id="3.40.50.1860">
    <property type="match status" value="2"/>
</dbReference>
<evidence type="ECO:0000313" key="4">
    <source>
        <dbReference type="Proteomes" id="UP001056426"/>
    </source>
</evidence>
<dbReference type="AlphaFoldDB" id="A0A9J6ZPS3"/>
<dbReference type="RefSeq" id="WP_250723490.1">
    <property type="nucleotide sequence ID" value="NZ_CP098400.1"/>
</dbReference>
<name>A0A9J6ZPS3_9BACT</name>
<dbReference type="SUPFAM" id="SSF53681">
    <property type="entry name" value="Aspartate/glutamate racemase"/>
    <property type="match status" value="2"/>
</dbReference>
<reference evidence="3" key="1">
    <citation type="submission" date="2022-05" db="EMBL/GenBank/DDBJ databases">
        <authorList>
            <person name="Sun X."/>
        </authorList>
    </citation>
    <scope>NUCLEOTIDE SEQUENCE</scope>
    <source>
        <strain evidence="3">Ai-910</strain>
    </source>
</reference>
<dbReference type="InterPro" id="IPR033134">
    <property type="entry name" value="Asp/Glu_racemase_AS_2"/>
</dbReference>
<evidence type="ECO:0000256" key="2">
    <source>
        <dbReference type="ARBA" id="ARBA00023235"/>
    </source>
</evidence>
<proteinExistence type="inferred from homology"/>
<reference evidence="3" key="2">
    <citation type="submission" date="2022-06" db="EMBL/GenBank/DDBJ databases">
        <title>Xiashengella guii gen. nov. sp. nov., a bacterium isolated form anaerobic digestion tank.</title>
        <authorList>
            <person name="Huang H."/>
        </authorList>
    </citation>
    <scope>NUCLEOTIDE SEQUENCE</scope>
    <source>
        <strain evidence="3">Ai-910</strain>
    </source>
</reference>
<keyword evidence="4" id="KW-1185">Reference proteome</keyword>
<comment type="similarity">
    <text evidence="1">Belongs to the aspartate/glutamate racemases family.</text>
</comment>
<sequence>MKKIGLIGGLGPEATVDYYKAIIDSFKEGNSGDLNYPEMLIYSVNMEHFIGFVRRGNHKAATDYLIEATNALAKTGIDFIALTANTPHLFFDEIQKATAVPMLSIVEATARKAKALGLRRTGLIGTSFTMRSGFYSEVFNKYGIEIEIPDKDDIKYINDKLFSEIELGIFKEETREGLIEIIGKMKSQQNIEGVILGCTELPLILTQPEYHGIPSLNTTAIHVREIVEYCRK</sequence>
<dbReference type="Proteomes" id="UP001056426">
    <property type="component" value="Chromosome"/>
</dbReference>
<evidence type="ECO:0000256" key="1">
    <source>
        <dbReference type="ARBA" id="ARBA00007847"/>
    </source>
</evidence>
<dbReference type="EMBL" id="CP098400">
    <property type="protein sequence ID" value="URW79534.1"/>
    <property type="molecule type" value="Genomic_DNA"/>
</dbReference>
<protein>
    <submittedName>
        <fullName evidence="3">Amino acid racemase</fullName>
        <ecNumber evidence="3">5.1.1.-</ecNumber>
    </submittedName>
</protein>
<keyword evidence="2 3" id="KW-0413">Isomerase</keyword>
<accession>A0A9J6ZPS3</accession>
<dbReference type="InterPro" id="IPR004380">
    <property type="entry name" value="Asp_race"/>
</dbReference>
<dbReference type="PROSITE" id="PS00924">
    <property type="entry name" value="ASP_GLU_RACEMASE_2"/>
    <property type="match status" value="1"/>
</dbReference>
<dbReference type="InterPro" id="IPR015942">
    <property type="entry name" value="Asp/Glu/hydantoin_racemase"/>
</dbReference>
<dbReference type="InterPro" id="IPR001920">
    <property type="entry name" value="Asp/Glu_race"/>
</dbReference>
<dbReference type="GO" id="GO:0047661">
    <property type="term" value="F:amino-acid racemase activity"/>
    <property type="evidence" value="ECO:0007669"/>
    <property type="project" value="InterPro"/>
</dbReference>
<dbReference type="Pfam" id="PF01177">
    <property type="entry name" value="Asp_Glu_race"/>
    <property type="match status" value="1"/>
</dbReference>
<evidence type="ECO:0000313" key="3">
    <source>
        <dbReference type="EMBL" id="URW79534.1"/>
    </source>
</evidence>
<dbReference type="PANTHER" id="PTHR21198:SF7">
    <property type="entry name" value="ASPARTATE-GLUTAMATE RACEMASE FAMILY"/>
    <property type="match status" value="1"/>
</dbReference>
<dbReference type="PANTHER" id="PTHR21198">
    <property type="entry name" value="GLUTAMATE RACEMASE"/>
    <property type="match status" value="1"/>
</dbReference>
<dbReference type="NCBIfam" id="TIGR00035">
    <property type="entry name" value="asp_race"/>
    <property type="match status" value="1"/>
</dbReference>
<dbReference type="KEGG" id="alkq:M9189_11790"/>